<dbReference type="Proteomes" id="UP000186955">
    <property type="component" value="Unassembled WGS sequence"/>
</dbReference>
<comment type="caution">
    <text evidence="1">The sequence shown here is derived from an EMBL/GenBank/DDBJ whole genome shotgun (WGS) entry which is preliminary data.</text>
</comment>
<evidence type="ECO:0000313" key="2">
    <source>
        <dbReference type="Proteomes" id="UP000186955"/>
    </source>
</evidence>
<accession>A0A1Q5TDM1</accession>
<reference evidence="1 2" key="1">
    <citation type="submission" date="2016-10" db="EMBL/GenBank/DDBJ databases">
        <title>Genome sequence of the ascomycete fungus Penicillium subrubescens.</title>
        <authorList>
            <person name="De Vries R.P."/>
            <person name="Peng M."/>
            <person name="Dilokpimol A."/>
            <person name="Hilden K."/>
            <person name="Makela M.R."/>
            <person name="Grigoriev I."/>
            <person name="Riley R."/>
            <person name="Granchi Z."/>
        </authorList>
    </citation>
    <scope>NUCLEOTIDE SEQUENCE [LARGE SCALE GENOMIC DNA]</scope>
    <source>
        <strain evidence="1 2">CBS 132785</strain>
    </source>
</reference>
<evidence type="ECO:0000313" key="1">
    <source>
        <dbReference type="EMBL" id="OKO98314.1"/>
    </source>
</evidence>
<protein>
    <submittedName>
        <fullName evidence="1">Uncharacterized protein</fullName>
    </submittedName>
</protein>
<proteinExistence type="predicted"/>
<dbReference type="AlphaFoldDB" id="A0A1Q5TDM1"/>
<dbReference type="EMBL" id="MNBE01000673">
    <property type="protein sequence ID" value="OKO98314.1"/>
    <property type="molecule type" value="Genomic_DNA"/>
</dbReference>
<organism evidence="1 2">
    <name type="scientific">Penicillium subrubescens</name>
    <dbReference type="NCBI Taxonomy" id="1316194"/>
    <lineage>
        <taxon>Eukaryota</taxon>
        <taxon>Fungi</taxon>
        <taxon>Dikarya</taxon>
        <taxon>Ascomycota</taxon>
        <taxon>Pezizomycotina</taxon>
        <taxon>Eurotiomycetes</taxon>
        <taxon>Eurotiomycetidae</taxon>
        <taxon>Eurotiales</taxon>
        <taxon>Aspergillaceae</taxon>
        <taxon>Penicillium</taxon>
    </lineage>
</organism>
<name>A0A1Q5TDM1_9EURO</name>
<sequence length="82" mass="9470">MQGLQNLEISLTRDKLWASWDPDIDGLAWLLQPLMAVQQVSNFNVNIYWPRPVDLEVLQRELGGKPPFRLEVVVTDMPNCHL</sequence>
<gene>
    <name evidence="1" type="ORF">PENSUB_9412</name>
</gene>
<keyword evidence="2" id="KW-1185">Reference proteome</keyword>